<comment type="caution">
    <text evidence="1">The sequence shown here is derived from an EMBL/GenBank/DDBJ whole genome shotgun (WGS) entry which is preliminary data.</text>
</comment>
<dbReference type="EMBL" id="CAJPWZ010001218">
    <property type="protein sequence ID" value="CAG2210032.1"/>
    <property type="molecule type" value="Genomic_DNA"/>
</dbReference>
<gene>
    <name evidence="1" type="ORF">MEDL_24141</name>
</gene>
<dbReference type="PANTHER" id="PTHR19446">
    <property type="entry name" value="REVERSE TRANSCRIPTASES"/>
    <property type="match status" value="1"/>
</dbReference>
<evidence type="ECO:0000313" key="1">
    <source>
        <dbReference type="EMBL" id="CAG2210032.1"/>
    </source>
</evidence>
<name>A0A8S3RLJ4_MYTED</name>
<organism evidence="1 2">
    <name type="scientific">Mytilus edulis</name>
    <name type="common">Blue mussel</name>
    <dbReference type="NCBI Taxonomy" id="6550"/>
    <lineage>
        <taxon>Eukaryota</taxon>
        <taxon>Metazoa</taxon>
        <taxon>Spiralia</taxon>
        <taxon>Lophotrochozoa</taxon>
        <taxon>Mollusca</taxon>
        <taxon>Bivalvia</taxon>
        <taxon>Autobranchia</taxon>
        <taxon>Pteriomorphia</taxon>
        <taxon>Mytilida</taxon>
        <taxon>Mytiloidea</taxon>
        <taxon>Mytilidae</taxon>
        <taxon>Mytilinae</taxon>
        <taxon>Mytilus</taxon>
    </lineage>
</organism>
<accession>A0A8S3RLJ4</accession>
<sequence>MEAESSFTDAKDEAVDEWSALLCTQLNGSKNLKEKWSNFKKLTKKNEHNLVLPFLDSNGNILFEEEDKEKILEDTFFKGNHLNANNFDNDFYTEIMEKYINITLSEEVEEEGYMNEEISRDELEGSIAKLKKNSAPGPDNIFTELIINAGDSLISTLLYIFNKSIEEGRIPIQWKRANVKLKKQVNLIIIIHLHTDQLA</sequence>
<dbReference type="AlphaFoldDB" id="A0A8S3RLJ4"/>
<dbReference type="Proteomes" id="UP000683360">
    <property type="component" value="Unassembled WGS sequence"/>
</dbReference>
<dbReference type="OrthoDB" id="410104at2759"/>
<proteinExistence type="predicted"/>
<protein>
    <submittedName>
        <fullName evidence="1">Uncharacterized protein</fullName>
    </submittedName>
</protein>
<reference evidence="1" key="1">
    <citation type="submission" date="2021-03" db="EMBL/GenBank/DDBJ databases">
        <authorList>
            <person name="Bekaert M."/>
        </authorList>
    </citation>
    <scope>NUCLEOTIDE SEQUENCE</scope>
</reference>
<keyword evidence="2" id="KW-1185">Reference proteome</keyword>
<evidence type="ECO:0000313" key="2">
    <source>
        <dbReference type="Proteomes" id="UP000683360"/>
    </source>
</evidence>